<dbReference type="AlphaFoldDB" id="A0AAW8RLH2"/>
<accession>A0AAW8RLH2</accession>
<organism evidence="1 2">
    <name type="scientific">Enterococcus avium</name>
    <name type="common">Streptococcus avium</name>
    <dbReference type="NCBI Taxonomy" id="33945"/>
    <lineage>
        <taxon>Bacteria</taxon>
        <taxon>Bacillati</taxon>
        <taxon>Bacillota</taxon>
        <taxon>Bacilli</taxon>
        <taxon>Lactobacillales</taxon>
        <taxon>Enterococcaceae</taxon>
        <taxon>Enterococcus</taxon>
    </lineage>
</organism>
<dbReference type="EMBL" id="JARPWH010000001">
    <property type="protein sequence ID" value="MDT2400783.1"/>
    <property type="molecule type" value="Genomic_DNA"/>
</dbReference>
<evidence type="ECO:0000313" key="2">
    <source>
        <dbReference type="Proteomes" id="UP001260773"/>
    </source>
</evidence>
<dbReference type="Proteomes" id="UP001260773">
    <property type="component" value="Unassembled WGS sequence"/>
</dbReference>
<sequence length="107" mass="12589">MSKKVVWIWSTNSNQGFRGFATTFGMLVRPYKFQKEVREALAPEWEVEFISDDISEDEIPKGDATICSRAMEIYLDKDRYHNLVVIPELELMQYDYSAIKERLAEFL</sequence>
<dbReference type="RefSeq" id="WP_227150281.1">
    <property type="nucleotide sequence ID" value="NZ_CAKOCJ010000013.1"/>
</dbReference>
<evidence type="ECO:0000313" key="1">
    <source>
        <dbReference type="EMBL" id="MDT2400783.1"/>
    </source>
</evidence>
<name>A0AAW8RLH2_ENTAV</name>
<gene>
    <name evidence="1" type="ORF">P7D43_00240</name>
</gene>
<protein>
    <submittedName>
        <fullName evidence="1">Uncharacterized protein</fullName>
    </submittedName>
</protein>
<proteinExistence type="predicted"/>
<reference evidence="1" key="1">
    <citation type="submission" date="2023-03" db="EMBL/GenBank/DDBJ databases">
        <authorList>
            <person name="Shen W."/>
            <person name="Cai J."/>
        </authorList>
    </citation>
    <scope>NUCLEOTIDE SEQUENCE</scope>
    <source>
        <strain evidence="1">P33-2</strain>
    </source>
</reference>
<comment type="caution">
    <text evidence="1">The sequence shown here is derived from an EMBL/GenBank/DDBJ whole genome shotgun (WGS) entry which is preliminary data.</text>
</comment>